<comment type="caution">
    <text evidence="2">The sequence shown here is derived from an EMBL/GenBank/DDBJ whole genome shotgun (WGS) entry which is preliminary data.</text>
</comment>
<dbReference type="InterPro" id="IPR029062">
    <property type="entry name" value="Class_I_gatase-like"/>
</dbReference>
<keyword evidence="3" id="KW-1185">Reference proteome</keyword>
<dbReference type="PANTHER" id="PTHR42695:SF5">
    <property type="entry name" value="GLUTAMINE AMIDOTRANSFERASE YLR126C-RELATED"/>
    <property type="match status" value="1"/>
</dbReference>
<name>A0A917FBS5_9HYPH</name>
<dbReference type="PROSITE" id="PS51273">
    <property type="entry name" value="GATASE_TYPE_1"/>
    <property type="match status" value="1"/>
</dbReference>
<dbReference type="AlphaFoldDB" id="A0A917FBS5"/>
<dbReference type="Pfam" id="PF00117">
    <property type="entry name" value="GATase"/>
    <property type="match status" value="1"/>
</dbReference>
<dbReference type="InterPro" id="IPR017926">
    <property type="entry name" value="GATASE"/>
</dbReference>
<dbReference type="EMBL" id="BMCT01000004">
    <property type="protein sequence ID" value="GGF68302.1"/>
    <property type="molecule type" value="Genomic_DNA"/>
</dbReference>
<gene>
    <name evidence="2" type="ORF">GCM10007301_29980</name>
</gene>
<dbReference type="SUPFAM" id="SSF52317">
    <property type="entry name" value="Class I glutamine amidotransferase-like"/>
    <property type="match status" value="1"/>
</dbReference>
<dbReference type="PANTHER" id="PTHR42695">
    <property type="entry name" value="GLUTAMINE AMIDOTRANSFERASE YLR126C-RELATED"/>
    <property type="match status" value="1"/>
</dbReference>
<dbReference type="InterPro" id="IPR044992">
    <property type="entry name" value="ChyE-like"/>
</dbReference>
<dbReference type="Proteomes" id="UP000606044">
    <property type="component" value="Unassembled WGS sequence"/>
</dbReference>
<accession>A0A917FBS5</accession>
<reference evidence="2" key="2">
    <citation type="submission" date="2020-09" db="EMBL/GenBank/DDBJ databases">
        <authorList>
            <person name="Sun Q."/>
            <person name="Sedlacek I."/>
        </authorList>
    </citation>
    <scope>NUCLEOTIDE SEQUENCE</scope>
    <source>
        <strain evidence="2">CCM 7897</strain>
    </source>
</reference>
<evidence type="ECO:0000259" key="1">
    <source>
        <dbReference type="Pfam" id="PF00117"/>
    </source>
</evidence>
<dbReference type="Gene3D" id="3.40.50.880">
    <property type="match status" value="1"/>
</dbReference>
<evidence type="ECO:0000313" key="2">
    <source>
        <dbReference type="EMBL" id="GGF68302.1"/>
    </source>
</evidence>
<dbReference type="RefSeq" id="WP_188579965.1">
    <property type="nucleotide sequence ID" value="NZ_BMCT01000004.1"/>
</dbReference>
<feature type="domain" description="Glutamine amidotransferase" evidence="1">
    <location>
        <begin position="47"/>
        <end position="186"/>
    </location>
</feature>
<evidence type="ECO:0000313" key="3">
    <source>
        <dbReference type="Proteomes" id="UP000606044"/>
    </source>
</evidence>
<organism evidence="2 3">
    <name type="scientific">Azorhizobium oxalatiphilum</name>
    <dbReference type="NCBI Taxonomy" id="980631"/>
    <lineage>
        <taxon>Bacteria</taxon>
        <taxon>Pseudomonadati</taxon>
        <taxon>Pseudomonadota</taxon>
        <taxon>Alphaproteobacteria</taxon>
        <taxon>Hyphomicrobiales</taxon>
        <taxon>Xanthobacteraceae</taxon>
        <taxon>Azorhizobium</taxon>
    </lineage>
</organism>
<dbReference type="CDD" id="cd01741">
    <property type="entry name" value="GATase1_1"/>
    <property type="match status" value="1"/>
</dbReference>
<dbReference type="NCBIfam" id="NF005458">
    <property type="entry name" value="PRK07053.1"/>
    <property type="match status" value="1"/>
</dbReference>
<protein>
    <submittedName>
        <fullName evidence="2">GMP synthase</fullName>
    </submittedName>
</protein>
<reference evidence="2" key="1">
    <citation type="journal article" date="2014" name="Int. J. Syst. Evol. Microbiol.">
        <title>Complete genome sequence of Corynebacterium casei LMG S-19264T (=DSM 44701T), isolated from a smear-ripened cheese.</title>
        <authorList>
            <consortium name="US DOE Joint Genome Institute (JGI-PGF)"/>
            <person name="Walter F."/>
            <person name="Albersmeier A."/>
            <person name="Kalinowski J."/>
            <person name="Ruckert C."/>
        </authorList>
    </citation>
    <scope>NUCLEOTIDE SEQUENCE</scope>
    <source>
        <strain evidence="2">CCM 7897</strain>
    </source>
</reference>
<proteinExistence type="predicted"/>
<sequence>MSKTALVLRHIHFEDLGSLSQPIGDAGYAIRYSDVGQPDFLAGDPAEHDLLIVLGGPIGVYEEESYPFLAREKAFIAQRLARGLPTLGICLGAQLIAASLGASVCPSGLKEIGFSPLILTDAGENSPLRHLRDIPVLHWHGDTYDLPAEAELLAATAIIRQQAFRIGASILGLQFHPEADCGPAFERWLVGHAHELAAAQVDIRLLREDAGRLGERLGKAAHLMMRDWLANLAPAT</sequence>
<dbReference type="GO" id="GO:0005829">
    <property type="term" value="C:cytosol"/>
    <property type="evidence" value="ECO:0007669"/>
    <property type="project" value="TreeGrafter"/>
</dbReference>